<sequence length="76" mass="8774">MGISSLHVWIKWFESLPHLSYRLDIKNVFNIKVQGKFRHQSGLLVDALGFGTTNDGNAAREFFWSTNNSLINYRES</sequence>
<comment type="caution">
    <text evidence="1">The sequence shown here is derived from an EMBL/GenBank/DDBJ whole genome shotgun (WGS) entry which is preliminary data.</text>
</comment>
<dbReference type="OrthoDB" id="8197165at2759"/>
<organism evidence="1 2">
    <name type="scientific">Trichonephila inaurata madagascariensis</name>
    <dbReference type="NCBI Taxonomy" id="2747483"/>
    <lineage>
        <taxon>Eukaryota</taxon>
        <taxon>Metazoa</taxon>
        <taxon>Ecdysozoa</taxon>
        <taxon>Arthropoda</taxon>
        <taxon>Chelicerata</taxon>
        <taxon>Arachnida</taxon>
        <taxon>Araneae</taxon>
        <taxon>Araneomorphae</taxon>
        <taxon>Entelegynae</taxon>
        <taxon>Araneoidea</taxon>
        <taxon>Nephilidae</taxon>
        <taxon>Trichonephila</taxon>
        <taxon>Trichonephila inaurata</taxon>
    </lineage>
</organism>
<dbReference type="AlphaFoldDB" id="A0A8X6Y044"/>
<dbReference type="Proteomes" id="UP000886998">
    <property type="component" value="Unassembled WGS sequence"/>
</dbReference>
<evidence type="ECO:0000313" key="1">
    <source>
        <dbReference type="EMBL" id="GFY63218.1"/>
    </source>
</evidence>
<name>A0A8X6Y044_9ARAC</name>
<keyword evidence="2" id="KW-1185">Reference proteome</keyword>
<protein>
    <submittedName>
        <fullName evidence="1">Uncharacterized protein</fullName>
    </submittedName>
</protein>
<accession>A0A8X6Y044</accession>
<gene>
    <name evidence="1" type="ORF">TNIN_290101</name>
</gene>
<evidence type="ECO:0000313" key="2">
    <source>
        <dbReference type="Proteomes" id="UP000886998"/>
    </source>
</evidence>
<dbReference type="EMBL" id="BMAV01014657">
    <property type="protein sequence ID" value="GFY63218.1"/>
    <property type="molecule type" value="Genomic_DNA"/>
</dbReference>
<proteinExistence type="predicted"/>
<reference evidence="1" key="1">
    <citation type="submission" date="2020-08" db="EMBL/GenBank/DDBJ databases">
        <title>Multicomponent nature underlies the extraordinary mechanical properties of spider dragline silk.</title>
        <authorList>
            <person name="Kono N."/>
            <person name="Nakamura H."/>
            <person name="Mori M."/>
            <person name="Yoshida Y."/>
            <person name="Ohtoshi R."/>
            <person name="Malay A.D."/>
            <person name="Moran D.A.P."/>
            <person name="Tomita M."/>
            <person name="Numata K."/>
            <person name="Arakawa K."/>
        </authorList>
    </citation>
    <scope>NUCLEOTIDE SEQUENCE</scope>
</reference>